<gene>
    <name evidence="3" type="ORF">DBV15_11586</name>
</gene>
<keyword evidence="3" id="KW-0418">Kinase</keyword>
<evidence type="ECO:0000313" key="4">
    <source>
        <dbReference type="Proteomes" id="UP000310200"/>
    </source>
</evidence>
<dbReference type="PANTHER" id="PTHR43173:SF28">
    <property type="entry name" value="AARF DOMAIN CONTAINING KINASE 5"/>
    <property type="match status" value="1"/>
</dbReference>
<dbReference type="SUPFAM" id="SSF56112">
    <property type="entry name" value="Protein kinase-like (PK-like)"/>
    <property type="match status" value="1"/>
</dbReference>
<dbReference type="Proteomes" id="UP000310200">
    <property type="component" value="Unassembled WGS sequence"/>
</dbReference>
<dbReference type="Pfam" id="PF03109">
    <property type="entry name" value="ABC1"/>
    <property type="match status" value="1"/>
</dbReference>
<evidence type="ECO:0000259" key="2">
    <source>
        <dbReference type="Pfam" id="PF03109"/>
    </source>
</evidence>
<dbReference type="CDD" id="cd13969">
    <property type="entry name" value="ADCK1-like"/>
    <property type="match status" value="1"/>
</dbReference>
<dbReference type="AlphaFoldDB" id="A0A4S2LC40"/>
<name>A0A4S2LC40_9HYME</name>
<reference evidence="3 4" key="1">
    <citation type="journal article" date="2019" name="Philos. Trans. R. Soc. Lond., B, Biol. Sci.">
        <title>Ant behaviour and brain gene expression of defending hosts depend on the ecological success of the intruding social parasite.</title>
        <authorList>
            <person name="Kaur R."/>
            <person name="Stoldt M."/>
            <person name="Jongepier E."/>
            <person name="Feldmeyer B."/>
            <person name="Menzel F."/>
            <person name="Bornberg-Bauer E."/>
            <person name="Foitzik S."/>
        </authorList>
    </citation>
    <scope>NUCLEOTIDE SEQUENCE [LARGE SCALE GENOMIC DNA]</scope>
    <source>
        <tissue evidence="3">Whole body</tissue>
    </source>
</reference>
<evidence type="ECO:0000313" key="3">
    <source>
        <dbReference type="EMBL" id="TGZ57958.1"/>
    </source>
</evidence>
<dbReference type="InterPro" id="IPR051130">
    <property type="entry name" value="Mito_struct-func_regulator"/>
</dbReference>
<sequence length="543" mass="62454">MWTDWLALTFTSGVVVKDEVQPSSTTRFTTAVPLYNHAVQHSYNYLRPRLRVALLGVNYSLLPSRRKRNVKSVVGSLIRFTRSMRIGITISMDYLIAPVLGYTESEIHRRSADRIVQGCLQNGGIYIKLGQGLAAVNHILPREYVESLSILQDKCLIREKDEMEEIFLQDFGKKPGEMLRKIEPEPVAAASLAQVYKGTTLDGDTVAIKVQYIDLQDRFISDLKAIVHLLKAITVVHPKFDLHWEMIDTLRMELDFENEGKNGEQCAKDLKRFEYAYIPKIYWDLSSKRILTTEWIDGVKVTDVEGIKAQGLDLKDVDNKLITLMGEQIFHTGFVHADPHPGNVFVRKGKDKKAQIVLLDHGLYEHVSEKTRQTLCNFWESMVLRNDSSLKTFAQDLNVEDYILLAEMLTQAPYTVSFTSYSNNTLDEYMKKRAQEQFDKITAALKAMPKSMMLVIRNLNMVRAIIKDHGDIINRYRIMARIATRGKYQVTKQTFYKNIKGIYSIVKFEIRIFCNNLLQWIPKVYLTLLKLFGYDIASILQTL</sequence>
<feature type="domain" description="ABC1 atypical kinase-like" evidence="2">
    <location>
        <begin position="151"/>
        <end position="391"/>
    </location>
</feature>
<evidence type="ECO:0000256" key="1">
    <source>
        <dbReference type="ARBA" id="ARBA00009670"/>
    </source>
</evidence>
<organism evidence="3 4">
    <name type="scientific">Temnothorax longispinosus</name>
    <dbReference type="NCBI Taxonomy" id="300112"/>
    <lineage>
        <taxon>Eukaryota</taxon>
        <taxon>Metazoa</taxon>
        <taxon>Ecdysozoa</taxon>
        <taxon>Arthropoda</taxon>
        <taxon>Hexapoda</taxon>
        <taxon>Insecta</taxon>
        <taxon>Pterygota</taxon>
        <taxon>Neoptera</taxon>
        <taxon>Endopterygota</taxon>
        <taxon>Hymenoptera</taxon>
        <taxon>Apocrita</taxon>
        <taxon>Aculeata</taxon>
        <taxon>Formicoidea</taxon>
        <taxon>Formicidae</taxon>
        <taxon>Myrmicinae</taxon>
        <taxon>Temnothorax</taxon>
    </lineage>
</organism>
<dbReference type="PANTHER" id="PTHR43173">
    <property type="entry name" value="ABC1 FAMILY PROTEIN"/>
    <property type="match status" value="1"/>
</dbReference>
<dbReference type="InterPro" id="IPR045307">
    <property type="entry name" value="ADCK1_dom"/>
</dbReference>
<keyword evidence="4" id="KW-1185">Reference proteome</keyword>
<keyword evidence="3" id="KW-0808">Transferase</keyword>
<comment type="similarity">
    <text evidence="1">Belongs to the protein kinase superfamily. ADCK protein kinase family.</text>
</comment>
<dbReference type="GO" id="GO:0016301">
    <property type="term" value="F:kinase activity"/>
    <property type="evidence" value="ECO:0007669"/>
    <property type="project" value="UniProtKB-KW"/>
</dbReference>
<dbReference type="InterPro" id="IPR011009">
    <property type="entry name" value="Kinase-like_dom_sf"/>
</dbReference>
<dbReference type="STRING" id="300112.A0A4S2LC40"/>
<dbReference type="InterPro" id="IPR004147">
    <property type="entry name" value="ABC1_dom"/>
</dbReference>
<accession>A0A4S2LC40</accession>
<dbReference type="EMBL" id="QBLH01000090">
    <property type="protein sequence ID" value="TGZ57958.1"/>
    <property type="molecule type" value="Genomic_DNA"/>
</dbReference>
<comment type="caution">
    <text evidence="3">The sequence shown here is derived from an EMBL/GenBank/DDBJ whole genome shotgun (WGS) entry which is preliminary data.</text>
</comment>
<proteinExistence type="inferred from homology"/>
<protein>
    <submittedName>
        <fullName evidence="3">Putative aarF domain-containing protein kinase 5</fullName>
    </submittedName>
</protein>